<dbReference type="InterPro" id="IPR000467">
    <property type="entry name" value="G_patch_dom"/>
</dbReference>
<reference evidence="3" key="1">
    <citation type="thesis" date="2020" institute="ProQuest LLC" country="789 East Eisenhower Parkway, Ann Arbor, MI, USA">
        <title>Comparative Genomics and Chromosome Evolution.</title>
        <authorList>
            <person name="Mudd A.B."/>
        </authorList>
    </citation>
    <scope>NUCLEOTIDE SEQUENCE</scope>
    <source>
        <strain evidence="3">1538</strain>
        <tissue evidence="3">Blood</tissue>
    </source>
</reference>
<accession>A0AAV3B1H7</accession>
<dbReference type="Pfam" id="PF01585">
    <property type="entry name" value="G-patch"/>
    <property type="match status" value="1"/>
</dbReference>
<feature type="region of interest" description="Disordered" evidence="1">
    <location>
        <begin position="428"/>
        <end position="448"/>
    </location>
</feature>
<dbReference type="InterPro" id="IPR040341">
    <property type="entry name" value="GPATCH3"/>
</dbReference>
<sequence length="448" mass="50972">MEEASSQVVFLVSGIPLKFRSAQLRHYFSQFTESGGFVCFHYRHRPERRDANGKPVTFCCPVTVQPERAHSFRSMYHNKPWLDAGGNQVPGKCLIYKVRPAPEDDSQGFPYKTRREAQKPITDAEKQVTFKELLGMSECNPPALMPQGNVGTPSSTFLQLIRSCRLPPKLISRLGLQFRRSGRRYGNVSYNYAGTETAKQEEGVYTATGHEISEGGSKQSEAPNDEVDPEEESQSNDDDDTCEEWERHEALHDDVTSQERCKERLFEEEIELKWEKGGSGLVFYTDAQFWHEEEGDFDEQTADDWDVDMSEYYEPGSGDKDAKDYLKMRLESRRRDGLVDAIGKNGLGCFERHTKGVGRRLLERQGWSEGTGLGASGSGIPEALENEGQHPKCKRGLGYHGEKLTKFYSAPKKPKYLISTIYDEPREEDTGDTLLRRMPSTSMKYRHK</sequence>
<dbReference type="AlphaFoldDB" id="A0AAV3B1H7"/>
<feature type="compositionally biased region" description="Acidic residues" evidence="1">
    <location>
        <begin position="223"/>
        <end position="243"/>
    </location>
</feature>
<comment type="caution">
    <text evidence="3">The sequence shown here is derived from an EMBL/GenBank/DDBJ whole genome shotgun (WGS) entry which is preliminary data.</text>
</comment>
<feature type="domain" description="G-patch" evidence="2">
    <location>
        <begin position="354"/>
        <end position="402"/>
    </location>
</feature>
<dbReference type="EMBL" id="DYDO01000001">
    <property type="protein sequence ID" value="DBA33748.1"/>
    <property type="molecule type" value="Genomic_DNA"/>
</dbReference>
<dbReference type="Proteomes" id="UP001181693">
    <property type="component" value="Unassembled WGS sequence"/>
</dbReference>
<feature type="compositionally biased region" description="Polar residues" evidence="1">
    <location>
        <begin position="439"/>
        <end position="448"/>
    </location>
</feature>
<name>A0AAV3B1H7_PYXAD</name>
<keyword evidence="4" id="KW-1185">Reference proteome</keyword>
<dbReference type="PROSITE" id="PS50174">
    <property type="entry name" value="G_PATCH"/>
    <property type="match status" value="1"/>
</dbReference>
<gene>
    <name evidence="3" type="ORF">GDO54_001387</name>
</gene>
<proteinExistence type="predicted"/>
<feature type="region of interest" description="Disordered" evidence="1">
    <location>
        <begin position="211"/>
        <end position="243"/>
    </location>
</feature>
<dbReference type="PANTHER" id="PTHR14390">
    <property type="entry name" value="G PATCH DOMAIN CONTAINING PROTEIN 3"/>
    <property type="match status" value="1"/>
</dbReference>
<evidence type="ECO:0000256" key="1">
    <source>
        <dbReference type="SAM" id="MobiDB-lite"/>
    </source>
</evidence>
<dbReference type="SMART" id="SM00443">
    <property type="entry name" value="G_patch"/>
    <property type="match status" value="1"/>
</dbReference>
<dbReference type="GO" id="GO:0003676">
    <property type="term" value="F:nucleic acid binding"/>
    <property type="evidence" value="ECO:0007669"/>
    <property type="project" value="InterPro"/>
</dbReference>
<evidence type="ECO:0000259" key="2">
    <source>
        <dbReference type="PROSITE" id="PS50174"/>
    </source>
</evidence>
<dbReference type="GO" id="GO:0045893">
    <property type="term" value="P:positive regulation of DNA-templated transcription"/>
    <property type="evidence" value="ECO:0007669"/>
    <property type="project" value="TreeGrafter"/>
</dbReference>
<evidence type="ECO:0000313" key="4">
    <source>
        <dbReference type="Proteomes" id="UP001181693"/>
    </source>
</evidence>
<dbReference type="GO" id="GO:0032480">
    <property type="term" value="P:negative regulation of type I interferon production"/>
    <property type="evidence" value="ECO:0007669"/>
    <property type="project" value="InterPro"/>
</dbReference>
<evidence type="ECO:0000313" key="3">
    <source>
        <dbReference type="EMBL" id="DBA33748.1"/>
    </source>
</evidence>
<dbReference type="PANTHER" id="PTHR14390:SF2">
    <property type="entry name" value="G PATCH DOMAIN-CONTAINING PROTEIN 3"/>
    <property type="match status" value="1"/>
</dbReference>
<dbReference type="GO" id="GO:0039536">
    <property type="term" value="P:negative regulation of RIG-I signaling pathway"/>
    <property type="evidence" value="ECO:0007669"/>
    <property type="project" value="InterPro"/>
</dbReference>
<protein>
    <recommendedName>
        <fullName evidence="2">G-patch domain-containing protein</fullName>
    </recommendedName>
</protein>
<organism evidence="3 4">
    <name type="scientific">Pyxicephalus adspersus</name>
    <name type="common">African bullfrog</name>
    <dbReference type="NCBI Taxonomy" id="30357"/>
    <lineage>
        <taxon>Eukaryota</taxon>
        <taxon>Metazoa</taxon>
        <taxon>Chordata</taxon>
        <taxon>Craniata</taxon>
        <taxon>Vertebrata</taxon>
        <taxon>Euteleostomi</taxon>
        <taxon>Amphibia</taxon>
        <taxon>Batrachia</taxon>
        <taxon>Anura</taxon>
        <taxon>Neobatrachia</taxon>
        <taxon>Ranoidea</taxon>
        <taxon>Pyxicephalidae</taxon>
        <taxon>Pyxicephalinae</taxon>
        <taxon>Pyxicephalus</taxon>
    </lineage>
</organism>